<dbReference type="Pfam" id="PF10294">
    <property type="entry name" value="Methyltransf_16"/>
    <property type="match status" value="1"/>
</dbReference>
<dbReference type="InterPro" id="IPR019410">
    <property type="entry name" value="Methyltransf_16"/>
</dbReference>
<dbReference type="SUPFAM" id="SSF53335">
    <property type="entry name" value="S-adenosyl-L-methionine-dependent methyltransferases"/>
    <property type="match status" value="1"/>
</dbReference>
<organism evidence="1">
    <name type="scientific">Trepomonas sp. PC1</name>
    <dbReference type="NCBI Taxonomy" id="1076344"/>
    <lineage>
        <taxon>Eukaryota</taxon>
        <taxon>Metamonada</taxon>
        <taxon>Diplomonadida</taxon>
        <taxon>Hexamitidae</taxon>
        <taxon>Hexamitinae</taxon>
        <taxon>Trepomonas</taxon>
    </lineage>
</organism>
<dbReference type="PANTHER" id="PTHR14614">
    <property type="entry name" value="HEPATOCELLULAR CARCINOMA-ASSOCIATED ANTIGEN"/>
    <property type="match status" value="1"/>
</dbReference>
<dbReference type="Gene3D" id="3.40.50.150">
    <property type="entry name" value="Vaccinia Virus protein VP39"/>
    <property type="match status" value="1"/>
</dbReference>
<evidence type="ECO:0008006" key="2">
    <source>
        <dbReference type="Google" id="ProtNLM"/>
    </source>
</evidence>
<dbReference type="InterPro" id="IPR029063">
    <property type="entry name" value="SAM-dependent_MTases_sf"/>
</dbReference>
<feature type="non-terminal residue" evidence="1">
    <location>
        <position position="219"/>
    </location>
</feature>
<sequence>SEQVEYVNTQFSGIKLRLLKDHSLWSHVLFNASKLCQQLIKNNTINVNGMSVLELGSGSGIVSIQCIISDASRVVVNDYPDQEITDNLLFNVQQNLPFQRDDCTFVSQRQKIQVSTYFWGRSCFKYQFDVILICDCIQVINQQENLIKELQVNLKENGECFVVYQHHELKKVEKVEEFFGKLTKNGFIVKTLQTVQMGVQFEEDEKFEGQEFVHCKVVR</sequence>
<evidence type="ECO:0000313" key="1">
    <source>
        <dbReference type="EMBL" id="JAP92395.1"/>
    </source>
</evidence>
<name>A0A146K9I6_9EUKA</name>
<feature type="non-terminal residue" evidence="1">
    <location>
        <position position="1"/>
    </location>
</feature>
<reference evidence="1" key="1">
    <citation type="submission" date="2015-07" db="EMBL/GenBank/DDBJ databases">
        <title>Adaptation to a free-living lifestyle via gene acquisitions in the diplomonad Trepomonas sp. PC1.</title>
        <authorList>
            <person name="Xu F."/>
            <person name="Jerlstrom-Hultqvist J."/>
            <person name="Kolisko M."/>
            <person name="Simpson A.G.B."/>
            <person name="Roger A.J."/>
            <person name="Svard S.G."/>
            <person name="Andersson J.O."/>
        </authorList>
    </citation>
    <scope>NUCLEOTIDE SEQUENCE</scope>
    <source>
        <strain evidence="1">PC1</strain>
    </source>
</reference>
<dbReference type="EMBL" id="GDID01004211">
    <property type="protein sequence ID" value="JAP92395.1"/>
    <property type="molecule type" value="Transcribed_RNA"/>
</dbReference>
<dbReference type="AlphaFoldDB" id="A0A146K9I6"/>
<accession>A0A146K9I6</accession>
<proteinExistence type="predicted"/>
<dbReference type="GO" id="GO:0005737">
    <property type="term" value="C:cytoplasm"/>
    <property type="evidence" value="ECO:0007669"/>
    <property type="project" value="TreeGrafter"/>
</dbReference>
<gene>
    <name evidence="1" type="ORF">TPC1_15679</name>
</gene>
<protein>
    <recommendedName>
        <fullName evidence="2">Methyltransferase</fullName>
    </recommendedName>
</protein>
<dbReference type="PANTHER" id="PTHR14614:SF10">
    <property type="entry name" value="PROTEIN N-TERMINAL AND LYSINE N-METHYLTRANSFERASE EFM7"/>
    <property type="match status" value="1"/>
</dbReference>